<sequence length="87" mass="9613">MISDKRTDNINPRPHGKTRFIPLAPRCSRKYTTHAQRSFEFATLVVLKDIPQSCSCDNIGALQYIASSGIFATAVELVIMPSGKSED</sequence>
<accession>F8PAL8</accession>
<proteinExistence type="predicted"/>
<dbReference type="GeneID" id="18812081"/>
<protein>
    <submittedName>
        <fullName evidence="1">Uncharacterized protein</fullName>
    </submittedName>
</protein>
<dbReference type="EMBL" id="GL945442">
    <property type="protein sequence ID" value="EGO19856.1"/>
    <property type="molecule type" value="Genomic_DNA"/>
</dbReference>
<dbReference type="HOGENOM" id="CLU_2489538_0_0_1"/>
<reference evidence="1" key="1">
    <citation type="submission" date="2011-04" db="EMBL/GenBank/DDBJ databases">
        <title>Evolution of plant cell wall degrading machinery underlies the functional diversity of forest fungi.</title>
        <authorList>
            <consortium name="US DOE Joint Genome Institute (JGI-PGF)"/>
            <person name="Eastwood D.C."/>
            <person name="Floudas D."/>
            <person name="Binder M."/>
            <person name="Majcherczyk A."/>
            <person name="Schneider P."/>
            <person name="Aerts A."/>
            <person name="Asiegbu F.O."/>
            <person name="Baker S.E."/>
            <person name="Barry K."/>
            <person name="Bendiksby M."/>
            <person name="Blumentritt M."/>
            <person name="Coutinho P.M."/>
            <person name="Cullen D."/>
            <person name="Cullen D."/>
            <person name="Gathman A."/>
            <person name="Goodell B."/>
            <person name="Henrissat B."/>
            <person name="Ihrmark K."/>
            <person name="Kauserud H."/>
            <person name="Kohler A."/>
            <person name="LaButti K."/>
            <person name="Lapidus A."/>
            <person name="Lavin J.L."/>
            <person name="Lee Y.-H."/>
            <person name="Lindquist E."/>
            <person name="Lilly W."/>
            <person name="Lucas S."/>
            <person name="Morin E."/>
            <person name="Murat C."/>
            <person name="Oguiza J.A."/>
            <person name="Park J."/>
            <person name="Pisabarro A.G."/>
            <person name="Riley R."/>
            <person name="Rosling A."/>
            <person name="Salamov A."/>
            <person name="Schmidt O."/>
            <person name="Schmutz J."/>
            <person name="Skrede I."/>
            <person name="Stenlid J."/>
            <person name="Wiebenga A."/>
            <person name="Xie X."/>
            <person name="Kues U."/>
            <person name="Hibbett D.S."/>
            <person name="Hoffmeister D."/>
            <person name="Hogberg N."/>
            <person name="Martin F."/>
            <person name="Grigoriev I.V."/>
            <person name="Watkinson S.C."/>
        </authorList>
    </citation>
    <scope>NUCLEOTIDE SEQUENCE</scope>
    <source>
        <strain evidence="1">S7.9</strain>
    </source>
</reference>
<dbReference type="Proteomes" id="UP000008064">
    <property type="component" value="Unassembled WGS sequence"/>
</dbReference>
<feature type="non-terminal residue" evidence="1">
    <location>
        <position position="87"/>
    </location>
</feature>
<organism>
    <name type="scientific">Serpula lacrymans var. lacrymans (strain S7.9)</name>
    <name type="common">Dry rot fungus</name>
    <dbReference type="NCBI Taxonomy" id="578457"/>
    <lineage>
        <taxon>Eukaryota</taxon>
        <taxon>Fungi</taxon>
        <taxon>Dikarya</taxon>
        <taxon>Basidiomycota</taxon>
        <taxon>Agaricomycotina</taxon>
        <taxon>Agaricomycetes</taxon>
        <taxon>Agaricomycetidae</taxon>
        <taxon>Boletales</taxon>
        <taxon>Coniophorineae</taxon>
        <taxon>Serpulaceae</taxon>
        <taxon>Serpula</taxon>
    </lineage>
</organism>
<name>F8PAL8_SERL9</name>
<dbReference type="AlphaFoldDB" id="F8PAL8"/>
<evidence type="ECO:0000313" key="1">
    <source>
        <dbReference type="EMBL" id="EGO19856.1"/>
    </source>
</evidence>
<dbReference type="RefSeq" id="XP_007323291.1">
    <property type="nucleotide sequence ID" value="XM_007323229.1"/>
</dbReference>
<dbReference type="KEGG" id="sla:SERLADRAFT_401092"/>
<gene>
    <name evidence="1" type="ORF">SERLADRAFT_401092</name>
</gene>